<feature type="region of interest" description="Disordered" evidence="1">
    <location>
        <begin position="1"/>
        <end position="28"/>
    </location>
</feature>
<protein>
    <recommendedName>
        <fullName evidence="2">OCIA domain-containing protein</fullName>
    </recommendedName>
</protein>
<keyword evidence="4" id="KW-1185">Reference proteome</keyword>
<dbReference type="InParanoid" id="A0A7M7JCN0"/>
<sequence>MEGPGMNQAGGSPYPAQSRPRQPADQRQNPFQNLTAEEIAVLKECNRQSFYYRCVPFAVLSGIAIQWAVKAGYLTTHPKWGTVPKLVGACAVSYILGKWSYRHRCVDMILSLPNSPLAASIRRNRGRFSAEDTVNFIQTAPDTGLGFPTHDVRDVDTSRTASSYSQAEQRERLPLNLSPSSALPPDGETSESSPVRYRSFDDLRRENRAEFANRRFTSDGGRILYPPSGRDLQTDAPQTPSYSGYAAQPAPLPSLPSSEDSNLNKRYQRKNKYGDFVED</sequence>
<accession>A0A7M7JCN0</accession>
<feature type="region of interest" description="Disordered" evidence="1">
    <location>
        <begin position="218"/>
        <end position="279"/>
    </location>
</feature>
<dbReference type="GeneID" id="111245700"/>
<dbReference type="InterPro" id="IPR040187">
    <property type="entry name" value="OCAD1/2"/>
</dbReference>
<dbReference type="PANTHER" id="PTHR13336">
    <property type="entry name" value="OVARIAN CARCINOMA IMMUNOREACTIVE ANTIGEN"/>
    <property type="match status" value="1"/>
</dbReference>
<feature type="compositionally biased region" description="Low complexity" evidence="1">
    <location>
        <begin position="174"/>
        <end position="185"/>
    </location>
</feature>
<organism evidence="3 4">
    <name type="scientific">Varroa destructor</name>
    <name type="common">Honeybee mite</name>
    <dbReference type="NCBI Taxonomy" id="109461"/>
    <lineage>
        <taxon>Eukaryota</taxon>
        <taxon>Metazoa</taxon>
        <taxon>Ecdysozoa</taxon>
        <taxon>Arthropoda</taxon>
        <taxon>Chelicerata</taxon>
        <taxon>Arachnida</taxon>
        <taxon>Acari</taxon>
        <taxon>Parasitiformes</taxon>
        <taxon>Mesostigmata</taxon>
        <taxon>Gamasina</taxon>
        <taxon>Dermanyssoidea</taxon>
        <taxon>Varroidae</taxon>
        <taxon>Varroa</taxon>
    </lineage>
</organism>
<evidence type="ECO:0000259" key="2">
    <source>
        <dbReference type="Pfam" id="PF07051"/>
    </source>
</evidence>
<feature type="domain" description="OCIA" evidence="2">
    <location>
        <begin position="34"/>
        <end position="116"/>
    </location>
</feature>
<dbReference type="PANTHER" id="PTHR13336:SF3">
    <property type="entry name" value="OCIA DOMAIN-CONTAINING PROTEIN 1"/>
    <property type="match status" value="1"/>
</dbReference>
<dbReference type="Proteomes" id="UP000594260">
    <property type="component" value="Unplaced"/>
</dbReference>
<dbReference type="GO" id="GO:0005768">
    <property type="term" value="C:endosome"/>
    <property type="evidence" value="ECO:0007669"/>
    <property type="project" value="TreeGrafter"/>
</dbReference>
<dbReference type="AlphaFoldDB" id="A0A7M7JCN0"/>
<evidence type="ECO:0000313" key="4">
    <source>
        <dbReference type="Proteomes" id="UP000594260"/>
    </source>
</evidence>
<dbReference type="InterPro" id="IPR009764">
    <property type="entry name" value="OCIA_dom"/>
</dbReference>
<feature type="compositionally biased region" description="Polar residues" evidence="1">
    <location>
        <begin position="158"/>
        <end position="167"/>
    </location>
</feature>
<evidence type="ECO:0000313" key="3">
    <source>
        <dbReference type="EnsemblMetazoa" id="XP_022650105"/>
    </source>
</evidence>
<dbReference type="CTD" id="37637"/>
<dbReference type="OrthoDB" id="6513616at2759"/>
<dbReference type="RefSeq" id="XP_022650105.1">
    <property type="nucleotide sequence ID" value="XM_022794370.1"/>
</dbReference>
<dbReference type="KEGG" id="vde:111245700"/>
<dbReference type="EnsemblMetazoa" id="XM_022794370">
    <property type="protein sequence ID" value="XP_022650105"/>
    <property type="gene ID" value="LOC111245700"/>
</dbReference>
<proteinExistence type="predicted"/>
<dbReference type="Pfam" id="PF07051">
    <property type="entry name" value="OCIA"/>
    <property type="match status" value="1"/>
</dbReference>
<evidence type="ECO:0000256" key="1">
    <source>
        <dbReference type="SAM" id="MobiDB-lite"/>
    </source>
</evidence>
<dbReference type="FunCoup" id="A0A7M7JCN0">
    <property type="interactions" value="1779"/>
</dbReference>
<dbReference type="OMA" id="PEMTKTY"/>
<reference evidence="3" key="1">
    <citation type="submission" date="2021-01" db="UniProtKB">
        <authorList>
            <consortium name="EnsemblMetazoa"/>
        </authorList>
    </citation>
    <scope>IDENTIFICATION</scope>
</reference>
<name>A0A7M7JCN0_VARDE</name>
<feature type="region of interest" description="Disordered" evidence="1">
    <location>
        <begin position="141"/>
        <end position="201"/>
    </location>
</feature>